<keyword evidence="8" id="KW-0489">Methyltransferase</keyword>
<dbReference type="InterPro" id="IPR001214">
    <property type="entry name" value="SET_dom"/>
</dbReference>
<dbReference type="InterPro" id="IPR011095">
    <property type="entry name" value="Dala_Dala_lig_C"/>
</dbReference>
<reference evidence="8 9" key="1">
    <citation type="journal article" date="2015" name="Int. J. Syst. Evol. Microbiol.">
        <title>Flavisolibacter ginsenosidimutans sp. nov., with ginsenoside-converting activity isolated from soil used for cultivating ginseng.</title>
        <authorList>
            <person name="Zhao Y."/>
            <person name="Liu Q."/>
            <person name="Kang M.S."/>
            <person name="Jin F."/>
            <person name="Yu H."/>
            <person name="Im W.T."/>
        </authorList>
    </citation>
    <scope>NUCLEOTIDE SEQUENCE [LARGE SCALE GENOMIC DNA]</scope>
    <source>
        <strain evidence="8 9">Gsoil 636</strain>
    </source>
</reference>
<dbReference type="GO" id="GO:0008716">
    <property type="term" value="F:D-alanine-D-alanine ligase activity"/>
    <property type="evidence" value="ECO:0007669"/>
    <property type="project" value="InterPro"/>
</dbReference>
<dbReference type="GO" id="GO:0032259">
    <property type="term" value="P:methylation"/>
    <property type="evidence" value="ECO:0007669"/>
    <property type="project" value="UniProtKB-KW"/>
</dbReference>
<evidence type="ECO:0000256" key="4">
    <source>
        <dbReference type="ARBA" id="ARBA00022691"/>
    </source>
</evidence>
<keyword evidence="4" id="KW-0949">S-adenosyl-L-methionine</keyword>
<dbReference type="GO" id="GO:0046872">
    <property type="term" value="F:metal ion binding"/>
    <property type="evidence" value="ECO:0007669"/>
    <property type="project" value="InterPro"/>
</dbReference>
<keyword evidence="5" id="KW-0067">ATP-binding</keyword>
<sequence length="480" mass="54345">MKICVLQPDYSTTSVDYQYYDPPRNLSGLLPEAQVDHVFLNKLTTYKQLKELSTQGYACFVNLCEGYLQWEIPSIDVVYSLQLLKLPFTGPTTQLYDPPKEVMKYVAYAEGVKSPAYAVACKGDDVISACTHLSYPLFVKPAHAGDSLGIDEKSFVQNEKELLQKTESLWNDYNETLIEEFVDGREFTVLVAANAASPKTCMVFTPLEYVFPSNRKFKTYALKTSELHPECNFLVKDETIASMLKEAAERIFISFGCVGYARLDFRMNTNGEIYFLEINFTCSVFYTDGFEGSADYIIKGDGIGQEGFLRHIIAEGMARHERSRKKYAMKGNAISGFGIYAATNIKKDEVIFCGEEGEHRLVTKRHVEKDWSNDEQKAFRHYAYPISDEVFAIWDKEPENWAPQNHSCNPNTAYDGLDVIAIKDVAKGEELTLDYAAFLDETAASFECRCGAVNCRKIIRGKESNSVTEREARLKKITQL</sequence>
<dbReference type="Proteomes" id="UP000321204">
    <property type="component" value="Chromosome"/>
</dbReference>
<dbReference type="Pfam" id="PF00856">
    <property type="entry name" value="SET"/>
    <property type="match status" value="1"/>
</dbReference>
<dbReference type="InterPro" id="IPR011761">
    <property type="entry name" value="ATP-grasp"/>
</dbReference>
<keyword evidence="5" id="KW-0547">Nucleotide-binding</keyword>
<proteinExistence type="inferred from homology"/>
<keyword evidence="2" id="KW-0436">Ligase</keyword>
<evidence type="ECO:0000313" key="9">
    <source>
        <dbReference type="Proteomes" id="UP000321204"/>
    </source>
</evidence>
<dbReference type="SUPFAM" id="SSF56059">
    <property type="entry name" value="Glutathione synthetase ATP-binding domain-like"/>
    <property type="match status" value="1"/>
</dbReference>
<gene>
    <name evidence="8" type="ORF">FSB75_15620</name>
</gene>
<name>A0A5B8UMN8_9BACT</name>
<dbReference type="PROSITE" id="PS50975">
    <property type="entry name" value="ATP_GRASP"/>
    <property type="match status" value="1"/>
</dbReference>
<dbReference type="OrthoDB" id="166979at2"/>
<evidence type="ECO:0000256" key="2">
    <source>
        <dbReference type="ARBA" id="ARBA00022598"/>
    </source>
</evidence>
<dbReference type="InterPro" id="IPR003616">
    <property type="entry name" value="Post-SET_dom"/>
</dbReference>
<evidence type="ECO:0000259" key="6">
    <source>
        <dbReference type="PROSITE" id="PS50868"/>
    </source>
</evidence>
<evidence type="ECO:0000259" key="7">
    <source>
        <dbReference type="PROSITE" id="PS50975"/>
    </source>
</evidence>
<evidence type="ECO:0000256" key="1">
    <source>
        <dbReference type="ARBA" id="ARBA00010871"/>
    </source>
</evidence>
<comment type="similarity">
    <text evidence="1">Belongs to the D-alanine--D-alanine ligase family.</text>
</comment>
<dbReference type="EMBL" id="CP042433">
    <property type="protein sequence ID" value="QEC57265.1"/>
    <property type="molecule type" value="Genomic_DNA"/>
</dbReference>
<dbReference type="InterPro" id="IPR046341">
    <property type="entry name" value="SET_dom_sf"/>
</dbReference>
<dbReference type="PANTHER" id="PTHR23132:SF23">
    <property type="entry name" value="D-ALANINE--D-ALANINE LIGASE B"/>
    <property type="match status" value="1"/>
</dbReference>
<dbReference type="PANTHER" id="PTHR23132">
    <property type="entry name" value="D-ALANINE--D-ALANINE LIGASE"/>
    <property type="match status" value="1"/>
</dbReference>
<dbReference type="GO" id="GO:0005524">
    <property type="term" value="F:ATP binding"/>
    <property type="evidence" value="ECO:0007669"/>
    <property type="project" value="UniProtKB-UniRule"/>
</dbReference>
<dbReference type="GO" id="GO:0008168">
    <property type="term" value="F:methyltransferase activity"/>
    <property type="evidence" value="ECO:0007669"/>
    <property type="project" value="UniProtKB-KW"/>
</dbReference>
<evidence type="ECO:0000313" key="8">
    <source>
        <dbReference type="EMBL" id="QEC57265.1"/>
    </source>
</evidence>
<dbReference type="Pfam" id="PF07478">
    <property type="entry name" value="Dala_Dala_lig_C"/>
    <property type="match status" value="1"/>
</dbReference>
<dbReference type="KEGG" id="fgg:FSB75_15620"/>
<protein>
    <submittedName>
        <fullName evidence="8">SET domain-containing protein-lysine N-methyltransferase</fullName>
    </submittedName>
</protein>
<dbReference type="Gene3D" id="2.170.270.10">
    <property type="entry name" value="SET domain"/>
    <property type="match status" value="1"/>
</dbReference>
<feature type="domain" description="ATP-grasp" evidence="7">
    <location>
        <begin position="104"/>
        <end position="314"/>
    </location>
</feature>
<dbReference type="Gene3D" id="3.30.470.20">
    <property type="entry name" value="ATP-grasp fold, B domain"/>
    <property type="match status" value="1"/>
</dbReference>
<feature type="domain" description="Post-SET" evidence="6">
    <location>
        <begin position="444"/>
        <end position="460"/>
    </location>
</feature>
<organism evidence="8 9">
    <name type="scientific">Flavisolibacter ginsenosidimutans</name>
    <dbReference type="NCBI Taxonomy" id="661481"/>
    <lineage>
        <taxon>Bacteria</taxon>
        <taxon>Pseudomonadati</taxon>
        <taxon>Bacteroidota</taxon>
        <taxon>Chitinophagia</taxon>
        <taxon>Chitinophagales</taxon>
        <taxon>Chitinophagaceae</taxon>
        <taxon>Flavisolibacter</taxon>
    </lineage>
</organism>
<dbReference type="PROSITE" id="PS50868">
    <property type="entry name" value="POST_SET"/>
    <property type="match status" value="1"/>
</dbReference>
<evidence type="ECO:0000256" key="3">
    <source>
        <dbReference type="ARBA" id="ARBA00022679"/>
    </source>
</evidence>
<dbReference type="AlphaFoldDB" id="A0A5B8UMN8"/>
<evidence type="ECO:0000256" key="5">
    <source>
        <dbReference type="PROSITE-ProRule" id="PRU00409"/>
    </source>
</evidence>
<keyword evidence="3 8" id="KW-0808">Transferase</keyword>
<accession>A0A5B8UMN8</accession>
<keyword evidence="9" id="KW-1185">Reference proteome</keyword>
<dbReference type="SUPFAM" id="SSF82199">
    <property type="entry name" value="SET domain"/>
    <property type="match status" value="1"/>
</dbReference>